<evidence type="ECO:0000313" key="2">
    <source>
        <dbReference type="EMBL" id="GIJ68579.1"/>
    </source>
</evidence>
<feature type="transmembrane region" description="Helical" evidence="1">
    <location>
        <begin position="110"/>
        <end position="134"/>
    </location>
</feature>
<keyword evidence="3" id="KW-1185">Reference proteome</keyword>
<dbReference type="PANTHER" id="PTHR40078">
    <property type="entry name" value="INTEGRAL MEMBRANE PROTEIN-RELATED"/>
    <property type="match status" value="1"/>
</dbReference>
<evidence type="ECO:0000256" key="1">
    <source>
        <dbReference type="SAM" id="Phobius"/>
    </source>
</evidence>
<dbReference type="InterPro" id="IPR038750">
    <property type="entry name" value="YczE/YyaS-like"/>
</dbReference>
<feature type="transmembrane region" description="Helical" evidence="1">
    <location>
        <begin position="58"/>
        <end position="76"/>
    </location>
</feature>
<organism evidence="2 3">
    <name type="scientific">Virgisporangium ochraceum</name>
    <dbReference type="NCBI Taxonomy" id="65505"/>
    <lineage>
        <taxon>Bacteria</taxon>
        <taxon>Bacillati</taxon>
        <taxon>Actinomycetota</taxon>
        <taxon>Actinomycetes</taxon>
        <taxon>Micromonosporales</taxon>
        <taxon>Micromonosporaceae</taxon>
        <taxon>Virgisporangium</taxon>
    </lineage>
</organism>
<feature type="transmembrane region" description="Helical" evidence="1">
    <location>
        <begin position="21"/>
        <end position="38"/>
    </location>
</feature>
<dbReference type="Pfam" id="PF19700">
    <property type="entry name" value="DUF6198"/>
    <property type="match status" value="1"/>
</dbReference>
<dbReference type="Proteomes" id="UP000635606">
    <property type="component" value="Unassembled WGS sequence"/>
</dbReference>
<protein>
    <submittedName>
        <fullName evidence="2">Membrane protein</fullName>
    </submittedName>
</protein>
<keyword evidence="1" id="KW-0812">Transmembrane</keyword>
<sequence>MTQIGNRLPLRYRFPRRFLQLQAGLVLYGVSMALFIRADLGLDPWDVFHQGVSERTGLRFGWVVFLVSVAVLLLWIPLRQRPGIGTVSNAVVISLAVEGGLAVLPDVEAMWLRIVMLVAAVVLNGVATGSYIGAELGPGPRDGLMTGLARRFPRLSIRLVRTAIEVTVLAVGWLLGGSVGAGTVLYALAIGPLTQAFLPIFTVQYRQAGAATDVSDPHSPPRPAPVHP</sequence>
<dbReference type="EMBL" id="BOPH01000043">
    <property type="protein sequence ID" value="GIJ68579.1"/>
    <property type="molecule type" value="Genomic_DNA"/>
</dbReference>
<comment type="caution">
    <text evidence="2">The sequence shown here is derived from an EMBL/GenBank/DDBJ whole genome shotgun (WGS) entry which is preliminary data.</text>
</comment>
<keyword evidence="1" id="KW-1133">Transmembrane helix</keyword>
<evidence type="ECO:0000313" key="3">
    <source>
        <dbReference type="Proteomes" id="UP000635606"/>
    </source>
</evidence>
<dbReference type="RefSeq" id="WP_239160271.1">
    <property type="nucleotide sequence ID" value="NZ_BOPH01000043.1"/>
</dbReference>
<name>A0A8J3ZRH0_9ACTN</name>
<gene>
    <name evidence="2" type="ORF">Voc01_034960</name>
</gene>
<proteinExistence type="predicted"/>
<accession>A0A8J3ZRH0</accession>
<feature type="transmembrane region" description="Helical" evidence="1">
    <location>
        <begin position="83"/>
        <end position="104"/>
    </location>
</feature>
<dbReference type="AlphaFoldDB" id="A0A8J3ZRH0"/>
<keyword evidence="1" id="KW-0472">Membrane</keyword>
<dbReference type="PANTHER" id="PTHR40078:SF1">
    <property type="entry name" value="INTEGRAL MEMBRANE PROTEIN"/>
    <property type="match status" value="1"/>
</dbReference>
<reference evidence="2" key="1">
    <citation type="submission" date="2021-01" db="EMBL/GenBank/DDBJ databases">
        <title>Whole genome shotgun sequence of Virgisporangium ochraceum NBRC 16418.</title>
        <authorList>
            <person name="Komaki H."/>
            <person name="Tamura T."/>
        </authorList>
    </citation>
    <scope>NUCLEOTIDE SEQUENCE</scope>
    <source>
        <strain evidence="2">NBRC 16418</strain>
    </source>
</reference>